<comment type="caution">
    <text evidence="2">The sequence shown here is derived from an EMBL/GenBank/DDBJ whole genome shotgun (WGS) entry which is preliminary data.</text>
</comment>
<evidence type="ECO:0000256" key="1">
    <source>
        <dbReference type="SAM" id="MobiDB-lite"/>
    </source>
</evidence>
<reference evidence="2 3" key="1">
    <citation type="journal article" date="2020" name="Genomics">
        <title>Complete, high-quality genomes from long-read metagenomic sequencing of two wolf lichen thalli reveals enigmatic genome architecture.</title>
        <authorList>
            <person name="McKenzie S.K."/>
            <person name="Walston R.F."/>
            <person name="Allen J.L."/>
        </authorList>
    </citation>
    <scope>NUCLEOTIDE SEQUENCE [LARGE SCALE GENOMIC DNA]</scope>
    <source>
        <strain evidence="2">WasteWater2</strain>
    </source>
</reference>
<protein>
    <submittedName>
        <fullName evidence="2">Uncharacterized protein</fullName>
    </submittedName>
</protein>
<gene>
    <name evidence="2" type="ORF">HO173_005439</name>
</gene>
<sequence length="124" mass="14154">MVTKTETPIPLCPLCHDALDEISSPGRVFIPTDLPHFLNFERRDYKRRREILDSTDAHTVRESPSPGQYLQHQRKEVEEGAVGEYMHVRCRGIPWGNTRSSTKQPGLSPYTDSKLWHGDPVTAL</sequence>
<name>A0A8H6FX56_9LECA</name>
<dbReference type="OrthoDB" id="5312137at2759"/>
<evidence type="ECO:0000313" key="3">
    <source>
        <dbReference type="Proteomes" id="UP000578531"/>
    </source>
</evidence>
<feature type="region of interest" description="Disordered" evidence="1">
    <location>
        <begin position="54"/>
        <end position="73"/>
    </location>
</feature>
<keyword evidence="3" id="KW-1185">Reference proteome</keyword>
<proteinExistence type="predicted"/>
<dbReference type="RefSeq" id="XP_037165694.1">
    <property type="nucleotide sequence ID" value="XM_037307356.1"/>
</dbReference>
<evidence type="ECO:0000313" key="2">
    <source>
        <dbReference type="EMBL" id="KAF6236348.1"/>
    </source>
</evidence>
<accession>A0A8H6FX56</accession>
<dbReference type="AlphaFoldDB" id="A0A8H6FX56"/>
<dbReference type="EMBL" id="JACCJC010000019">
    <property type="protein sequence ID" value="KAF6236348.1"/>
    <property type="molecule type" value="Genomic_DNA"/>
</dbReference>
<dbReference type="GeneID" id="59287102"/>
<organism evidence="2 3">
    <name type="scientific">Letharia columbiana</name>
    <dbReference type="NCBI Taxonomy" id="112416"/>
    <lineage>
        <taxon>Eukaryota</taxon>
        <taxon>Fungi</taxon>
        <taxon>Dikarya</taxon>
        <taxon>Ascomycota</taxon>
        <taxon>Pezizomycotina</taxon>
        <taxon>Lecanoromycetes</taxon>
        <taxon>OSLEUM clade</taxon>
        <taxon>Lecanoromycetidae</taxon>
        <taxon>Lecanorales</taxon>
        <taxon>Lecanorineae</taxon>
        <taxon>Parmeliaceae</taxon>
        <taxon>Letharia</taxon>
    </lineage>
</organism>
<dbReference type="Proteomes" id="UP000578531">
    <property type="component" value="Unassembled WGS sequence"/>
</dbReference>